<keyword evidence="2" id="KW-1185">Reference proteome</keyword>
<evidence type="ECO:0000313" key="1">
    <source>
        <dbReference type="EMBL" id="GMR48813.1"/>
    </source>
</evidence>
<dbReference type="Proteomes" id="UP001328107">
    <property type="component" value="Unassembled WGS sequence"/>
</dbReference>
<evidence type="ECO:0000313" key="2">
    <source>
        <dbReference type="Proteomes" id="UP001328107"/>
    </source>
</evidence>
<dbReference type="EMBL" id="BTRK01000004">
    <property type="protein sequence ID" value="GMR48813.1"/>
    <property type="molecule type" value="Genomic_DNA"/>
</dbReference>
<reference evidence="2" key="1">
    <citation type="submission" date="2022-10" db="EMBL/GenBank/DDBJ databases">
        <title>Genome assembly of Pristionchus species.</title>
        <authorList>
            <person name="Yoshida K."/>
            <person name="Sommer R.J."/>
        </authorList>
    </citation>
    <scope>NUCLEOTIDE SEQUENCE [LARGE SCALE GENOMIC DNA]</scope>
    <source>
        <strain evidence="2">RS5460</strain>
    </source>
</reference>
<organism evidence="1 2">
    <name type="scientific">Pristionchus mayeri</name>
    <dbReference type="NCBI Taxonomy" id="1317129"/>
    <lineage>
        <taxon>Eukaryota</taxon>
        <taxon>Metazoa</taxon>
        <taxon>Ecdysozoa</taxon>
        <taxon>Nematoda</taxon>
        <taxon>Chromadorea</taxon>
        <taxon>Rhabditida</taxon>
        <taxon>Rhabditina</taxon>
        <taxon>Diplogasteromorpha</taxon>
        <taxon>Diplogasteroidea</taxon>
        <taxon>Neodiplogasteridae</taxon>
        <taxon>Pristionchus</taxon>
    </lineage>
</organism>
<protein>
    <submittedName>
        <fullName evidence="1">Uncharacterized protein</fullName>
    </submittedName>
</protein>
<gene>
    <name evidence="1" type="ORF">PMAYCL1PPCAC_19008</name>
</gene>
<proteinExistence type="predicted"/>
<comment type="caution">
    <text evidence="1">The sequence shown here is derived from an EMBL/GenBank/DDBJ whole genome shotgun (WGS) entry which is preliminary data.</text>
</comment>
<sequence length="183" mass="20868">MLSQFIQRTVEGFGFDLEVNRSKSSRKRKHSPTNGARSSKSEVFAYFIDRKGNERRLMDENKTGNFTSEWNAVAIREAERKKSGTFPPKLYDALRAVPHRFSLSSLHLRYVILDSSLLHFLIGLDPSTIINFGFSRSSLGMELSREECARALQWLNGLHALEFGRNSAVSMKKLLQEAIDKAR</sequence>
<name>A0AAN5CQI8_9BILA</name>
<accession>A0AAN5CQI8</accession>
<dbReference type="AlphaFoldDB" id="A0AAN5CQI8"/>